<dbReference type="GO" id="GO:0006777">
    <property type="term" value="P:Mo-molybdopterin cofactor biosynthetic process"/>
    <property type="evidence" value="ECO:0007669"/>
    <property type="project" value="UniProtKB-KW"/>
</dbReference>
<feature type="domain" description="MobA-like NTP transferase" evidence="9">
    <location>
        <begin position="22"/>
        <end position="172"/>
    </location>
</feature>
<dbReference type="SUPFAM" id="SSF53448">
    <property type="entry name" value="Nucleotide-diphospho-sugar transferases"/>
    <property type="match status" value="1"/>
</dbReference>
<feature type="binding site" evidence="8">
    <location>
        <position position="111"/>
    </location>
    <ligand>
        <name>Mg(2+)</name>
        <dbReference type="ChEBI" id="CHEBI:18420"/>
    </ligand>
</feature>
<dbReference type="InParanoid" id="D6Z520"/>
<evidence type="ECO:0000256" key="8">
    <source>
        <dbReference type="HAMAP-Rule" id="MF_00316"/>
    </source>
</evidence>
<keyword evidence="3 8" id="KW-0479">Metal-binding</keyword>
<evidence type="ECO:0000259" key="9">
    <source>
        <dbReference type="Pfam" id="PF12804"/>
    </source>
</evidence>
<dbReference type="CDD" id="cd02503">
    <property type="entry name" value="MobA"/>
    <property type="match status" value="1"/>
</dbReference>
<evidence type="ECO:0000256" key="4">
    <source>
        <dbReference type="ARBA" id="ARBA00022741"/>
    </source>
</evidence>
<keyword evidence="7 8" id="KW-0501">Molybdenum cofactor biosynthesis</keyword>
<comment type="function">
    <text evidence="8">Transfers a GMP moiety from GTP to Mo-molybdopterin (Mo-MPT) cofactor (Moco or molybdenum cofactor) to form Mo-molybdopterin guanine dinucleotide (Mo-MGD) cofactor.</text>
</comment>
<dbReference type="OrthoDB" id="9788394at2"/>
<accession>D6Z520</accession>
<proteinExistence type="inferred from homology"/>
<keyword evidence="1 8" id="KW-0963">Cytoplasm</keyword>
<dbReference type="InterPro" id="IPR025877">
    <property type="entry name" value="MobA-like_NTP_Trfase"/>
</dbReference>
<evidence type="ECO:0000256" key="2">
    <source>
        <dbReference type="ARBA" id="ARBA00022679"/>
    </source>
</evidence>
<comment type="subcellular location">
    <subcellularLocation>
        <location evidence="8">Cytoplasm</location>
    </subcellularLocation>
</comment>
<dbReference type="InterPro" id="IPR029044">
    <property type="entry name" value="Nucleotide-diphossugar_trans"/>
</dbReference>
<evidence type="ECO:0000256" key="7">
    <source>
        <dbReference type="ARBA" id="ARBA00023150"/>
    </source>
</evidence>
<name>D6Z520_DESAT</name>
<keyword evidence="6 8" id="KW-0342">GTP-binding</keyword>
<dbReference type="Gene3D" id="3.90.550.10">
    <property type="entry name" value="Spore Coat Polysaccharide Biosynthesis Protein SpsA, Chain A"/>
    <property type="match status" value="1"/>
</dbReference>
<reference evidence="11" key="1">
    <citation type="submission" date="2010-02" db="EMBL/GenBank/DDBJ databases">
        <title>Complete sequence of Desulfurivibrio alkaliphilus AHT2.</title>
        <authorList>
            <consortium name="US DOE Joint Genome Institute"/>
            <person name="Pitluck S."/>
            <person name="Chertkov O."/>
            <person name="Detter J.C."/>
            <person name="Han C."/>
            <person name="Tapia R."/>
            <person name="Larimer F."/>
            <person name="Land M."/>
            <person name="Hauser L."/>
            <person name="Kyrpides N."/>
            <person name="Mikhailova N."/>
            <person name="Sorokin D.Y."/>
            <person name="Muyzer G."/>
            <person name="Woyke T."/>
        </authorList>
    </citation>
    <scope>NUCLEOTIDE SEQUENCE [LARGE SCALE GENOMIC DNA]</scope>
    <source>
        <strain evidence="11">DSM 19089 / UNIQEM U267 / AHT2</strain>
    </source>
</reference>
<feature type="binding site" evidence="8">
    <location>
        <begin position="25"/>
        <end position="27"/>
    </location>
    <ligand>
        <name>GTP</name>
        <dbReference type="ChEBI" id="CHEBI:37565"/>
    </ligand>
</feature>
<gene>
    <name evidence="8" type="primary">mobA</name>
    <name evidence="10" type="ordered locus">DaAHT2_1967</name>
</gene>
<dbReference type="RefSeq" id="WP_013164168.1">
    <property type="nucleotide sequence ID" value="NC_014216.1"/>
</dbReference>
<dbReference type="FunCoup" id="D6Z520">
    <property type="interactions" value="78"/>
</dbReference>
<keyword evidence="11" id="KW-1185">Reference proteome</keyword>
<comment type="domain">
    <text evidence="8">The N-terminal domain determines nucleotide recognition and specific binding, while the C-terminal domain determines the specific binding to the target protein.</text>
</comment>
<keyword evidence="5 8" id="KW-0460">Magnesium</keyword>
<keyword evidence="2 8" id="KW-0808">Transferase</keyword>
<comment type="cofactor">
    <cofactor evidence="8">
        <name>Mg(2+)</name>
        <dbReference type="ChEBI" id="CHEBI:18420"/>
    </cofactor>
</comment>
<evidence type="ECO:0000256" key="6">
    <source>
        <dbReference type="ARBA" id="ARBA00023134"/>
    </source>
</evidence>
<dbReference type="Pfam" id="PF12804">
    <property type="entry name" value="NTP_transf_3"/>
    <property type="match status" value="1"/>
</dbReference>
<evidence type="ECO:0000313" key="11">
    <source>
        <dbReference type="Proteomes" id="UP000001508"/>
    </source>
</evidence>
<dbReference type="KEGG" id="dak:DaAHT2_1967"/>
<comment type="catalytic activity">
    <reaction evidence="8">
        <text>Mo-molybdopterin + GTP + H(+) = Mo-molybdopterin guanine dinucleotide + diphosphate</text>
        <dbReference type="Rhea" id="RHEA:34243"/>
        <dbReference type="ChEBI" id="CHEBI:15378"/>
        <dbReference type="ChEBI" id="CHEBI:33019"/>
        <dbReference type="ChEBI" id="CHEBI:37565"/>
        <dbReference type="ChEBI" id="CHEBI:71302"/>
        <dbReference type="ChEBI" id="CHEBI:71310"/>
        <dbReference type="EC" id="2.7.7.77"/>
    </reaction>
</comment>
<dbReference type="PANTHER" id="PTHR19136:SF81">
    <property type="entry name" value="MOLYBDENUM COFACTOR GUANYLYLTRANSFERASE"/>
    <property type="match status" value="1"/>
</dbReference>
<dbReference type="GO" id="GO:0046872">
    <property type="term" value="F:metal ion binding"/>
    <property type="evidence" value="ECO:0007669"/>
    <property type="project" value="UniProtKB-KW"/>
</dbReference>
<evidence type="ECO:0000256" key="3">
    <source>
        <dbReference type="ARBA" id="ARBA00022723"/>
    </source>
</evidence>
<evidence type="ECO:0000313" key="10">
    <source>
        <dbReference type="EMBL" id="ADH86645.1"/>
    </source>
</evidence>
<organism evidence="10 11">
    <name type="scientific">Desulfurivibrio alkaliphilus (strain DSM 19089 / UNIQEM U267 / AHT2)</name>
    <dbReference type="NCBI Taxonomy" id="589865"/>
    <lineage>
        <taxon>Bacteria</taxon>
        <taxon>Pseudomonadati</taxon>
        <taxon>Thermodesulfobacteriota</taxon>
        <taxon>Desulfobulbia</taxon>
        <taxon>Desulfobulbales</taxon>
        <taxon>Desulfobulbaceae</taxon>
        <taxon>Desulfurivibrio</taxon>
    </lineage>
</organism>
<dbReference type="eggNOG" id="COG0746">
    <property type="taxonomic scope" value="Bacteria"/>
</dbReference>
<dbReference type="HOGENOM" id="CLU_055597_2_1_7"/>
<dbReference type="GO" id="GO:0005737">
    <property type="term" value="C:cytoplasm"/>
    <property type="evidence" value="ECO:0007669"/>
    <property type="project" value="UniProtKB-SubCell"/>
</dbReference>
<dbReference type="STRING" id="589865.DaAHT2_1967"/>
<dbReference type="GO" id="GO:0005525">
    <property type="term" value="F:GTP binding"/>
    <property type="evidence" value="ECO:0007669"/>
    <property type="project" value="UniProtKB-UniRule"/>
</dbReference>
<dbReference type="AlphaFoldDB" id="D6Z520"/>
<evidence type="ECO:0000256" key="5">
    <source>
        <dbReference type="ARBA" id="ARBA00022842"/>
    </source>
</evidence>
<comment type="caution">
    <text evidence="8">Lacks conserved residue(s) required for the propagation of feature annotation.</text>
</comment>
<keyword evidence="4 8" id="KW-0547">Nucleotide-binding</keyword>
<dbReference type="EMBL" id="CP001940">
    <property type="protein sequence ID" value="ADH86645.1"/>
    <property type="molecule type" value="Genomic_DNA"/>
</dbReference>
<dbReference type="InterPro" id="IPR013482">
    <property type="entry name" value="Molybde_CF_guanTrfase"/>
</dbReference>
<feature type="binding site" evidence="8">
    <location>
        <position position="37"/>
    </location>
    <ligand>
        <name>GTP</name>
        <dbReference type="ChEBI" id="CHEBI:37565"/>
    </ligand>
</feature>
<comment type="similarity">
    <text evidence="8">Belongs to the MobA family.</text>
</comment>
<dbReference type="EC" id="2.7.7.77" evidence="8"/>
<dbReference type="HAMAP" id="MF_00316">
    <property type="entry name" value="MobA"/>
    <property type="match status" value="1"/>
</dbReference>
<dbReference type="PANTHER" id="PTHR19136">
    <property type="entry name" value="MOLYBDENUM COFACTOR GUANYLYLTRANSFERASE"/>
    <property type="match status" value="1"/>
</dbReference>
<dbReference type="Proteomes" id="UP000001508">
    <property type="component" value="Chromosome"/>
</dbReference>
<evidence type="ECO:0000256" key="1">
    <source>
        <dbReference type="ARBA" id="ARBA00022490"/>
    </source>
</evidence>
<feature type="binding site" evidence="8">
    <location>
        <position position="111"/>
    </location>
    <ligand>
        <name>GTP</name>
        <dbReference type="ChEBI" id="CHEBI:37565"/>
    </ligand>
</feature>
<sequence length="203" mass="21651">MTTAAIMPTEAAAGDFTEATAGVILAGGKSSRFGSNKALAHYRGRPLVARVAAVLEEIFSERLLVTNTPADYAFLGWPMTGDLVLNAGPLGGIQAALRRIDAPRAFVVACDMPHLNGAVIRRLCRCPGDWDVILPAPTTGPEPLHAVYHRRILPAVEAALARGEGKLSLLLQELRVRRMTAAELGLAAASDPAFTNINYREDL</sequence>
<feature type="binding site" evidence="8">
    <location>
        <position position="82"/>
    </location>
    <ligand>
        <name>GTP</name>
        <dbReference type="ChEBI" id="CHEBI:37565"/>
    </ligand>
</feature>
<protein>
    <recommendedName>
        <fullName evidence="8">Probable molybdenum cofactor guanylyltransferase</fullName>
        <shortName evidence="8">MoCo guanylyltransferase</shortName>
        <ecNumber evidence="8">2.7.7.77</ecNumber>
    </recommendedName>
    <alternativeName>
        <fullName evidence="8">GTP:molybdopterin guanylyltransferase</fullName>
    </alternativeName>
    <alternativeName>
        <fullName evidence="8">Mo-MPT guanylyltransferase</fullName>
    </alternativeName>
    <alternativeName>
        <fullName evidence="8">Molybdopterin guanylyltransferase</fullName>
    </alternativeName>
    <alternativeName>
        <fullName evidence="8">Molybdopterin-guanine dinucleotide synthase</fullName>
        <shortName evidence="8">MGD synthase</shortName>
    </alternativeName>
</protein>
<dbReference type="GO" id="GO:0061603">
    <property type="term" value="F:molybdenum cofactor guanylyltransferase activity"/>
    <property type="evidence" value="ECO:0007669"/>
    <property type="project" value="UniProtKB-EC"/>
</dbReference>